<evidence type="ECO:0000259" key="2">
    <source>
        <dbReference type="SMART" id="SM00943"/>
    </source>
</evidence>
<gene>
    <name evidence="3" type="ORF">ACEZDG_27730</name>
</gene>
<comment type="caution">
    <text evidence="3">The sequence shown here is derived from an EMBL/GenBank/DDBJ whole genome shotgun (WGS) entry which is preliminary data.</text>
</comment>
<dbReference type="RefSeq" id="WP_380514341.1">
    <property type="nucleotide sequence ID" value="NZ_JBHEZX010000014.1"/>
</dbReference>
<dbReference type="EMBL" id="JBHEZX010000014">
    <property type="protein sequence ID" value="MFC1413063.1"/>
    <property type="molecule type" value="Genomic_DNA"/>
</dbReference>
<evidence type="ECO:0000313" key="4">
    <source>
        <dbReference type="Proteomes" id="UP001592582"/>
    </source>
</evidence>
<dbReference type="SMART" id="SM00943">
    <property type="entry name" value="Prim-Pol"/>
    <property type="match status" value="1"/>
</dbReference>
<feature type="region of interest" description="Disordered" evidence="1">
    <location>
        <begin position="1"/>
        <end position="23"/>
    </location>
</feature>
<organism evidence="3 4">
    <name type="scientific">Streptacidiphilus alkalitolerans</name>
    <dbReference type="NCBI Taxonomy" id="3342712"/>
    <lineage>
        <taxon>Bacteria</taxon>
        <taxon>Bacillati</taxon>
        <taxon>Actinomycetota</taxon>
        <taxon>Actinomycetes</taxon>
        <taxon>Kitasatosporales</taxon>
        <taxon>Streptomycetaceae</taxon>
        <taxon>Streptacidiphilus</taxon>
    </lineage>
</organism>
<evidence type="ECO:0000313" key="3">
    <source>
        <dbReference type="EMBL" id="MFC1413063.1"/>
    </source>
</evidence>
<dbReference type="Proteomes" id="UP001592582">
    <property type="component" value="Unassembled WGS sequence"/>
</dbReference>
<sequence length="237" mass="25841">MESASRRSSWWRRRPGSGARTVAPLGATESASRLEQLLRAVRAGFPVAPAAHAVDYRCSCDRVGCPAPAQHPLSFAWQSQASADVEQITRWLARDPEANAVTATGRDHDVLDVPAEAGRLALERMDELGVAVGPVAAVGDDRYLFFTTSRAALDEDEWWTSELDTSPENVTEHPGLRWHTRGSYVLLPPSRLVDGSTVSWVREPDRQLPDPLRVLDVLTDACTAVGAVAVGEHWLIG</sequence>
<evidence type="ECO:0000256" key="1">
    <source>
        <dbReference type="SAM" id="MobiDB-lite"/>
    </source>
</evidence>
<proteinExistence type="predicted"/>
<dbReference type="Pfam" id="PF09250">
    <property type="entry name" value="Prim-Pol"/>
    <property type="match status" value="1"/>
</dbReference>
<feature type="domain" description="DNA primase/polymerase bifunctional N-terminal" evidence="2">
    <location>
        <begin position="37"/>
        <end position="218"/>
    </location>
</feature>
<keyword evidence="4" id="KW-1185">Reference proteome</keyword>
<reference evidence="3 4" key="1">
    <citation type="submission" date="2024-09" db="EMBL/GenBank/DDBJ databases">
        <authorList>
            <person name="Lee S.D."/>
        </authorList>
    </citation>
    <scope>NUCLEOTIDE SEQUENCE [LARGE SCALE GENOMIC DNA]</scope>
    <source>
        <strain evidence="3 4">N1-1</strain>
    </source>
</reference>
<name>A0ABV6VH83_9ACTN</name>
<dbReference type="InterPro" id="IPR015330">
    <property type="entry name" value="DNA_primase/pol_bifunc_N"/>
</dbReference>
<protein>
    <submittedName>
        <fullName evidence="3">Bifunctional DNA primase/polymerase</fullName>
    </submittedName>
</protein>
<accession>A0ABV6VH83</accession>